<evidence type="ECO:0000256" key="2">
    <source>
        <dbReference type="ARBA" id="ARBA00007317"/>
    </source>
</evidence>
<keyword evidence="4 9" id="KW-0808">Transferase</keyword>
<gene>
    <name evidence="12" type="ORF">M9405_00670</name>
</gene>
<dbReference type="InterPro" id="IPR023213">
    <property type="entry name" value="CAT-like_dom_sf"/>
</dbReference>
<evidence type="ECO:0000256" key="8">
    <source>
        <dbReference type="ARBA" id="ARBA00048370"/>
    </source>
</evidence>
<evidence type="ECO:0000256" key="4">
    <source>
        <dbReference type="ARBA" id="ARBA00022679"/>
    </source>
</evidence>
<dbReference type="Gene3D" id="2.40.50.100">
    <property type="match status" value="1"/>
</dbReference>
<dbReference type="PROSITE" id="PS50968">
    <property type="entry name" value="BIOTINYL_LIPOYL"/>
    <property type="match status" value="1"/>
</dbReference>
<dbReference type="PROSITE" id="PS00189">
    <property type="entry name" value="LIPOYL"/>
    <property type="match status" value="1"/>
</dbReference>
<dbReference type="InterPro" id="IPR001078">
    <property type="entry name" value="2-oxoacid_DH_actylTfrase"/>
</dbReference>
<dbReference type="PANTHER" id="PTHR43178:SF2">
    <property type="entry name" value="DIHYDROLIPOYLLYSINE-RESIDUE ACETYLTRANSFERASE COMPONENT OF PYRUVATE DEHYDROGENASE COMPLEX"/>
    <property type="match status" value="1"/>
</dbReference>
<dbReference type="PROSITE" id="PS51826">
    <property type="entry name" value="PSBD"/>
    <property type="match status" value="1"/>
</dbReference>
<comment type="similarity">
    <text evidence="2 9">Belongs to the 2-oxoacid dehydrogenase family.</text>
</comment>
<dbReference type="Gene3D" id="3.30.559.10">
    <property type="entry name" value="Chloramphenicol acetyltransferase-like domain"/>
    <property type="match status" value="1"/>
</dbReference>
<comment type="subunit">
    <text evidence="3">Forms a 24-polypeptide structural core with octahedral symmetry.</text>
</comment>
<proteinExistence type="inferred from homology"/>
<dbReference type="PANTHER" id="PTHR43178">
    <property type="entry name" value="DIHYDROLIPOAMIDE ACETYLTRANSFERASE COMPONENT OF PYRUVATE DEHYDROGENASE COMPLEX"/>
    <property type="match status" value="1"/>
</dbReference>
<dbReference type="Pfam" id="PF02817">
    <property type="entry name" value="E3_binding"/>
    <property type="match status" value="1"/>
</dbReference>
<dbReference type="SUPFAM" id="SSF52777">
    <property type="entry name" value="CoA-dependent acyltransferases"/>
    <property type="match status" value="1"/>
</dbReference>
<evidence type="ECO:0000259" key="10">
    <source>
        <dbReference type="PROSITE" id="PS50968"/>
    </source>
</evidence>
<evidence type="ECO:0000256" key="7">
    <source>
        <dbReference type="ARBA" id="ARBA00025211"/>
    </source>
</evidence>
<sequence length="436" mass="48523">MTIKINTPNIGADELEVTEIMVKIGDKVSINQPLIVIEGDKSSIEIPAPCSGTVTEIHIQVGTKVHTGSLILSLNNIEKNTKISNINYQNDTTESTVDFIPTQDIRHNTEDCKVINHRNVCINLDSNKIIHATPLIRHMARIFGVNLSKIQGTGRKGRILKEDIHNYLNKNILKKEVDYTPTISLRKLFSHFSLPEIDFSKFGNVTIITLDKIRKISGVNLHRNWVMAPHVTQFDEVDITDLEIFRKQQNIELAKNTVDCKITLLIFVIKAVAKALEEFPRFNSSLSDDGQKLILKDYINIGVAVDTPKGLLVPVLREVNKKGVISLSKELSNLSKKARSNNQLTPSDMQGGSFTISNLGGIGGSAFTPIINMPEVAILGISKAIMKPIWIDKKFVPRLMLPLSLSYDHRVIDGADGARFITLINNIISDIRLLSL</sequence>
<evidence type="ECO:0000313" key="12">
    <source>
        <dbReference type="EMBL" id="URJ25234.1"/>
    </source>
</evidence>
<comment type="cofactor">
    <cofactor evidence="1 9">
        <name>(R)-lipoate</name>
        <dbReference type="ChEBI" id="CHEBI:83088"/>
    </cofactor>
</comment>
<dbReference type="Gene3D" id="4.10.320.10">
    <property type="entry name" value="E3-binding domain"/>
    <property type="match status" value="1"/>
</dbReference>
<dbReference type="EC" id="2.3.1.-" evidence="9"/>
<organism evidence="12 13">
    <name type="scientific">Candidatus Blochmannia ocreatus</name>
    <name type="common">nom. nud.</name>
    <dbReference type="NCBI Taxonomy" id="251538"/>
    <lineage>
        <taxon>Bacteria</taxon>
        <taxon>Pseudomonadati</taxon>
        <taxon>Pseudomonadota</taxon>
        <taxon>Gammaproteobacteria</taxon>
        <taxon>Enterobacterales</taxon>
        <taxon>Enterobacteriaceae</taxon>
        <taxon>ant endosymbionts</taxon>
        <taxon>Candidatus Blochmanniella</taxon>
    </lineage>
</organism>
<evidence type="ECO:0000259" key="11">
    <source>
        <dbReference type="PROSITE" id="PS51826"/>
    </source>
</evidence>
<dbReference type="InterPro" id="IPR050743">
    <property type="entry name" value="2-oxoacid_DH_E2_comp"/>
</dbReference>
<reference evidence="12" key="1">
    <citation type="submission" date="2022-05" db="EMBL/GenBank/DDBJ databases">
        <title>Impact of host demography and evolutionary history on endosymbiont molecular evolution: a test in carpenter ants (Genus Camponotus) and their Blochmannia endosymbionts.</title>
        <authorList>
            <person name="Manthey J.D."/>
            <person name="Giron J.C."/>
            <person name="Hruska J.P."/>
        </authorList>
    </citation>
    <scope>NUCLEOTIDE SEQUENCE</scope>
    <source>
        <strain evidence="12">C-006</strain>
    </source>
</reference>
<evidence type="ECO:0000256" key="3">
    <source>
        <dbReference type="ARBA" id="ARBA00011484"/>
    </source>
</evidence>
<dbReference type="Pfam" id="PF00198">
    <property type="entry name" value="2-oxoacid_dh"/>
    <property type="match status" value="1"/>
</dbReference>
<evidence type="ECO:0000256" key="1">
    <source>
        <dbReference type="ARBA" id="ARBA00001938"/>
    </source>
</evidence>
<dbReference type="Proteomes" id="UP001056834">
    <property type="component" value="Chromosome"/>
</dbReference>
<dbReference type="InterPro" id="IPR036625">
    <property type="entry name" value="E3-bd_dom_sf"/>
</dbReference>
<accession>A0ABY4SZG7</accession>
<name>A0ABY4SZG7_9ENTR</name>
<keyword evidence="13" id="KW-1185">Reference proteome</keyword>
<feature type="domain" description="Peripheral subunit-binding (PSBD)" evidence="11">
    <location>
        <begin position="131"/>
        <end position="168"/>
    </location>
</feature>
<dbReference type="Pfam" id="PF00364">
    <property type="entry name" value="Biotin_lipoyl"/>
    <property type="match status" value="1"/>
</dbReference>
<dbReference type="CDD" id="cd06849">
    <property type="entry name" value="lipoyl_domain"/>
    <property type="match status" value="1"/>
</dbReference>
<comment type="catalytic activity">
    <reaction evidence="8">
        <text>N(6)-[(R)-dihydrolipoyl]-L-lysyl-[protein] + acetyl-CoA = N(6)-[(R)-S(8)-acetyldihydrolipoyl]-L-lysyl-[protein] + CoA</text>
        <dbReference type="Rhea" id="RHEA:17017"/>
        <dbReference type="Rhea" id="RHEA-COMP:10475"/>
        <dbReference type="Rhea" id="RHEA-COMP:10478"/>
        <dbReference type="ChEBI" id="CHEBI:57287"/>
        <dbReference type="ChEBI" id="CHEBI:57288"/>
        <dbReference type="ChEBI" id="CHEBI:83100"/>
        <dbReference type="ChEBI" id="CHEBI:83111"/>
        <dbReference type="EC" id="2.3.1.12"/>
    </reaction>
</comment>
<protein>
    <recommendedName>
        <fullName evidence="9">Dihydrolipoamide acetyltransferase component of pyruvate dehydrogenase complex</fullName>
        <ecNumber evidence="9">2.3.1.-</ecNumber>
    </recommendedName>
</protein>
<comment type="function">
    <text evidence="7">The pyruvate dehydrogenase complex catalyzes the overall conversion of pyruvate to acetyl-CoA and CO(2). It contains multiple copies of three enzymatic components: pyruvate dehydrogenase (E1), dihydrolipoamide acetyltransferase (E2) and lipoamide dehydrogenase (E3).</text>
</comment>
<dbReference type="SUPFAM" id="SSF47005">
    <property type="entry name" value="Peripheral subunit-binding domain of 2-oxo acid dehydrogenase complex"/>
    <property type="match status" value="1"/>
</dbReference>
<evidence type="ECO:0000256" key="5">
    <source>
        <dbReference type="ARBA" id="ARBA00022823"/>
    </source>
</evidence>
<dbReference type="InterPro" id="IPR003016">
    <property type="entry name" value="2-oxoA_DH_lipoyl-BS"/>
</dbReference>
<keyword evidence="5 9" id="KW-0450">Lipoyl</keyword>
<dbReference type="InterPro" id="IPR000089">
    <property type="entry name" value="Biotin_lipoyl"/>
</dbReference>
<dbReference type="InterPro" id="IPR011053">
    <property type="entry name" value="Single_hybrid_motif"/>
</dbReference>
<dbReference type="InterPro" id="IPR004167">
    <property type="entry name" value="PSBD"/>
</dbReference>
<dbReference type="EMBL" id="CP097762">
    <property type="protein sequence ID" value="URJ25234.1"/>
    <property type="molecule type" value="Genomic_DNA"/>
</dbReference>
<evidence type="ECO:0000256" key="6">
    <source>
        <dbReference type="ARBA" id="ARBA00023315"/>
    </source>
</evidence>
<evidence type="ECO:0000313" key="13">
    <source>
        <dbReference type="Proteomes" id="UP001056834"/>
    </source>
</evidence>
<dbReference type="SUPFAM" id="SSF51230">
    <property type="entry name" value="Single hybrid motif"/>
    <property type="match status" value="1"/>
</dbReference>
<dbReference type="RefSeq" id="WP_250223365.1">
    <property type="nucleotide sequence ID" value="NZ_CP097762.1"/>
</dbReference>
<feature type="domain" description="Lipoyl-binding" evidence="10">
    <location>
        <begin position="1"/>
        <end position="75"/>
    </location>
</feature>
<evidence type="ECO:0000256" key="9">
    <source>
        <dbReference type="RuleBase" id="RU003423"/>
    </source>
</evidence>
<keyword evidence="6 9" id="KW-0012">Acyltransferase</keyword>